<sequence length="681" mass="75437">MVFQTTTLFKGIPCPEGVRCSLTSCIFAHDVPQPATLFKVPDTREAKDAGPPQKKRRVIAENRDQPSEAKPMPVTLKREVSPPRTKSGPVKTATAKTVNQQRQISKPGKVETLNPRLVSNDPIGHSKRKVFLDRLYAAMVKLNAALLERQDTVQFKAALALSEQELITLALDEEEHIARTEGSVYRNVISQRILRYEKRMKSDDWIDFLKTTSLFKSKTEADTSNGGPPNGGLMEKKIDTGLTFEQEIEVATRFCVTKDQSVLAPFEYVPVPPTAQQAQEAANAVTEARNYEMCARCGSRFQVFPTREAETGRLTSNGPCRHHPRKKVFPQRTKADLGPREAFHPCCNEVVGSVGCVDAADHVFKTTSPARLAAVLPFVTTPDNVSPRRAPRSGRVVKAVCFDCEMGYTTLGLELIRLTAISWPDGEELIDVLVRPLGIIIDLNSQFSGVWPDDLTNGIPYREWTPPSLTDTRDSSAPTRRMPVVDSPAKARELLCSYLTPQTALIGHAIENDLNTTRLCHPTIIDTVLRFPHFRGLPLRYGLKMLSEKHLQRVIQHNDTGKGHDSLEDARATGDLVRVDVGQVWNRELKPAGWRFVDGKLVPPSGKTDAHLEKLRASKEAKALHGSRKRGRDSGADGVSVANWAKENLEVTVEGGGEVGDGGSETKGREHKLSREYLEDE</sequence>
<dbReference type="PANTHER" id="PTHR12801:SF112">
    <property type="entry name" value="RNA EXONUCLEASE 3"/>
    <property type="match status" value="1"/>
</dbReference>
<keyword evidence="4 7" id="KW-0269">Exonuclease</keyword>
<name>A0A9W7SYQ1_9PEZI</name>
<comment type="caution">
    <text evidence="7">The sequence shown here is derived from an EMBL/GenBank/DDBJ whole genome shotgun (WGS) entry which is preliminary data.</text>
</comment>
<proteinExistence type="inferred from homology"/>
<dbReference type="AlphaFoldDB" id="A0A9W7SYQ1"/>
<dbReference type="GO" id="GO:0005634">
    <property type="term" value="C:nucleus"/>
    <property type="evidence" value="ECO:0007669"/>
    <property type="project" value="TreeGrafter"/>
</dbReference>
<organism evidence="7 8">
    <name type="scientific">Teratosphaeria destructans</name>
    <dbReference type="NCBI Taxonomy" id="418781"/>
    <lineage>
        <taxon>Eukaryota</taxon>
        <taxon>Fungi</taxon>
        <taxon>Dikarya</taxon>
        <taxon>Ascomycota</taxon>
        <taxon>Pezizomycotina</taxon>
        <taxon>Dothideomycetes</taxon>
        <taxon>Dothideomycetidae</taxon>
        <taxon>Mycosphaerellales</taxon>
        <taxon>Teratosphaeriaceae</taxon>
        <taxon>Teratosphaeria</taxon>
    </lineage>
</organism>
<evidence type="ECO:0000256" key="1">
    <source>
        <dbReference type="ARBA" id="ARBA00006357"/>
    </source>
</evidence>
<feature type="compositionally biased region" description="Gly residues" evidence="5">
    <location>
        <begin position="654"/>
        <end position="663"/>
    </location>
</feature>
<reference evidence="7 8" key="1">
    <citation type="journal article" date="2018" name="IMA Fungus">
        <title>IMA Genome-F 10: Nine draft genome sequences of Claviceps purpurea s.lat., including C. arundinis, C. humidiphila, and C. cf. spartinae, pseudomolecules for the pitch canker pathogen Fusarium circinatum, draft genome of Davidsoniella eucalypti, Grosmannia galeiformis, Quambalaria eucalypti, and Teratosphaeria destructans.</title>
        <authorList>
            <person name="Wingfield B.D."/>
            <person name="Liu M."/>
            <person name="Nguyen H.D."/>
            <person name="Lane F.A."/>
            <person name="Morgan S.W."/>
            <person name="De Vos L."/>
            <person name="Wilken P.M."/>
            <person name="Duong T.A."/>
            <person name="Aylward J."/>
            <person name="Coetzee M.P."/>
            <person name="Dadej K."/>
            <person name="De Beer Z.W."/>
            <person name="Findlay W."/>
            <person name="Havenga M."/>
            <person name="Kolarik M."/>
            <person name="Menzies J.G."/>
            <person name="Naidoo K."/>
            <person name="Pochopski O."/>
            <person name="Shoukouhi P."/>
            <person name="Santana Q.C."/>
            <person name="Seifert K.A."/>
            <person name="Soal N."/>
            <person name="Steenkamp E.T."/>
            <person name="Tatham C.T."/>
            <person name="van der Nest M.A."/>
            <person name="Wingfield M.J."/>
        </authorList>
    </citation>
    <scope>NUCLEOTIDE SEQUENCE [LARGE SCALE GENOMIC DNA]</scope>
    <source>
        <strain evidence="7">CMW44962</strain>
    </source>
</reference>
<comment type="similarity">
    <text evidence="1">Belongs to the REXO1/REXO3 family.</text>
</comment>
<dbReference type="InterPro" id="IPR047021">
    <property type="entry name" value="REXO1/3/4-like"/>
</dbReference>
<dbReference type="GO" id="GO:0004527">
    <property type="term" value="F:exonuclease activity"/>
    <property type="evidence" value="ECO:0007669"/>
    <property type="project" value="UniProtKB-KW"/>
</dbReference>
<evidence type="ECO:0000259" key="6">
    <source>
        <dbReference type="SMART" id="SM00479"/>
    </source>
</evidence>
<evidence type="ECO:0000256" key="4">
    <source>
        <dbReference type="ARBA" id="ARBA00022839"/>
    </source>
</evidence>
<dbReference type="EMBL" id="RIBY02000435">
    <property type="protein sequence ID" value="KAH9842259.1"/>
    <property type="molecule type" value="Genomic_DNA"/>
</dbReference>
<keyword evidence="2" id="KW-0540">Nuclease</keyword>
<dbReference type="OrthoDB" id="3996471at2759"/>
<keyword evidence="8" id="KW-1185">Reference proteome</keyword>
<evidence type="ECO:0000256" key="2">
    <source>
        <dbReference type="ARBA" id="ARBA00022722"/>
    </source>
</evidence>
<dbReference type="SMART" id="SM00479">
    <property type="entry name" value="EXOIII"/>
    <property type="match status" value="1"/>
</dbReference>
<dbReference type="InterPro" id="IPR036397">
    <property type="entry name" value="RNaseH_sf"/>
</dbReference>
<dbReference type="InterPro" id="IPR012337">
    <property type="entry name" value="RNaseH-like_sf"/>
</dbReference>
<feature type="domain" description="Exonuclease" evidence="6">
    <location>
        <begin position="398"/>
        <end position="586"/>
    </location>
</feature>
<dbReference type="Proteomes" id="UP001138500">
    <property type="component" value="Unassembled WGS sequence"/>
</dbReference>
<gene>
    <name evidence="7" type="ORF">Tdes44962_MAKER07636</name>
</gene>
<feature type="region of interest" description="Disordered" evidence="5">
    <location>
        <begin position="41"/>
        <end position="105"/>
    </location>
</feature>
<dbReference type="GO" id="GO:0003676">
    <property type="term" value="F:nucleic acid binding"/>
    <property type="evidence" value="ECO:0007669"/>
    <property type="project" value="InterPro"/>
</dbReference>
<dbReference type="SUPFAM" id="SSF53098">
    <property type="entry name" value="Ribonuclease H-like"/>
    <property type="match status" value="1"/>
</dbReference>
<dbReference type="Gene3D" id="3.30.420.10">
    <property type="entry name" value="Ribonuclease H-like superfamily/Ribonuclease H"/>
    <property type="match status" value="1"/>
</dbReference>
<dbReference type="InterPro" id="IPR034922">
    <property type="entry name" value="REX1-like_exo"/>
</dbReference>
<feature type="region of interest" description="Disordered" evidence="5">
    <location>
        <begin position="620"/>
        <end position="681"/>
    </location>
</feature>
<keyword evidence="3" id="KW-0378">Hydrolase</keyword>
<feature type="compositionally biased region" description="Polar residues" evidence="5">
    <location>
        <begin position="94"/>
        <end position="104"/>
    </location>
</feature>
<evidence type="ECO:0000313" key="7">
    <source>
        <dbReference type="EMBL" id="KAH9842259.1"/>
    </source>
</evidence>
<feature type="compositionally biased region" description="Basic and acidic residues" evidence="5">
    <location>
        <begin position="58"/>
        <end position="67"/>
    </location>
</feature>
<evidence type="ECO:0000256" key="3">
    <source>
        <dbReference type="ARBA" id="ARBA00022801"/>
    </source>
</evidence>
<evidence type="ECO:0000256" key="5">
    <source>
        <dbReference type="SAM" id="MobiDB-lite"/>
    </source>
</evidence>
<dbReference type="CDD" id="cd06145">
    <property type="entry name" value="REX1_like"/>
    <property type="match status" value="1"/>
</dbReference>
<dbReference type="InterPro" id="IPR013520">
    <property type="entry name" value="Ribonucl_H"/>
</dbReference>
<dbReference type="PANTHER" id="PTHR12801">
    <property type="entry name" value="RNA EXONUCLEASE REXO1 / RECO3 FAMILY MEMBER-RELATED"/>
    <property type="match status" value="1"/>
</dbReference>
<protein>
    <submittedName>
        <fullName evidence="7">Rna exonuclease</fullName>
    </submittedName>
</protein>
<evidence type="ECO:0000313" key="8">
    <source>
        <dbReference type="Proteomes" id="UP001138500"/>
    </source>
</evidence>
<feature type="compositionally biased region" description="Basic and acidic residues" evidence="5">
    <location>
        <begin position="664"/>
        <end position="681"/>
    </location>
</feature>
<accession>A0A9W7SYQ1</accession>
<reference evidence="7 8" key="2">
    <citation type="journal article" date="2021" name="Curr. Genet.">
        <title>Genetic response to nitrogen starvation in the aggressive Eucalyptus foliar pathogen Teratosphaeria destructans.</title>
        <authorList>
            <person name="Havenga M."/>
            <person name="Wingfield B.D."/>
            <person name="Wingfield M.J."/>
            <person name="Dreyer L.L."/>
            <person name="Roets F."/>
            <person name="Aylward J."/>
        </authorList>
    </citation>
    <scope>NUCLEOTIDE SEQUENCE [LARGE SCALE GENOMIC DNA]</scope>
    <source>
        <strain evidence="7">CMW44962</strain>
    </source>
</reference>